<feature type="transmembrane region" description="Helical" evidence="1">
    <location>
        <begin position="122"/>
        <end position="145"/>
    </location>
</feature>
<dbReference type="AlphaFoldDB" id="A0A939ECF7"/>
<dbReference type="EMBL" id="JAEKJZ010000001">
    <property type="protein sequence ID" value="MBN9669054.1"/>
    <property type="molecule type" value="Genomic_DNA"/>
</dbReference>
<keyword evidence="1" id="KW-0812">Transmembrane</keyword>
<feature type="transmembrane region" description="Helical" evidence="1">
    <location>
        <begin position="12"/>
        <end position="38"/>
    </location>
</feature>
<gene>
    <name evidence="2" type="ORF">JF539_01815</name>
</gene>
<accession>A0A939ECF7</accession>
<dbReference type="InterPro" id="IPR010699">
    <property type="entry name" value="DUF1275"/>
</dbReference>
<feature type="transmembrane region" description="Helical" evidence="1">
    <location>
        <begin position="208"/>
        <end position="227"/>
    </location>
</feature>
<dbReference type="Proteomes" id="UP000664096">
    <property type="component" value="Unassembled WGS sequence"/>
</dbReference>
<dbReference type="Pfam" id="PF06912">
    <property type="entry name" value="DUF1275"/>
    <property type="match status" value="1"/>
</dbReference>
<feature type="transmembrane region" description="Helical" evidence="1">
    <location>
        <begin position="58"/>
        <end position="78"/>
    </location>
</feature>
<comment type="caution">
    <text evidence="2">The sequence shown here is derived from an EMBL/GenBank/DDBJ whole genome shotgun (WGS) entry which is preliminary data.</text>
</comment>
<evidence type="ECO:0000256" key="1">
    <source>
        <dbReference type="SAM" id="Phobius"/>
    </source>
</evidence>
<protein>
    <submittedName>
        <fullName evidence="2">DUF1275 domain-containing protein</fullName>
    </submittedName>
</protein>
<evidence type="ECO:0000313" key="2">
    <source>
        <dbReference type="EMBL" id="MBN9669054.1"/>
    </source>
</evidence>
<keyword evidence="1" id="KW-0472">Membrane</keyword>
<proteinExistence type="predicted"/>
<evidence type="ECO:0000313" key="3">
    <source>
        <dbReference type="Proteomes" id="UP000664096"/>
    </source>
</evidence>
<organism evidence="2 3">
    <name type="scientific">Roseibium aggregatum</name>
    <dbReference type="NCBI Taxonomy" id="187304"/>
    <lineage>
        <taxon>Bacteria</taxon>
        <taxon>Pseudomonadati</taxon>
        <taxon>Pseudomonadota</taxon>
        <taxon>Alphaproteobacteria</taxon>
        <taxon>Hyphomicrobiales</taxon>
        <taxon>Stappiaceae</taxon>
        <taxon>Roseibium</taxon>
    </lineage>
</organism>
<reference evidence="2" key="1">
    <citation type="submission" date="2020-12" db="EMBL/GenBank/DDBJ databases">
        <title>Oil enriched cultivation method for isolating marine PHA-producing bacteria.</title>
        <authorList>
            <person name="Zheng W."/>
            <person name="Yu S."/>
            <person name="Huang Y."/>
        </authorList>
    </citation>
    <scope>NUCLEOTIDE SEQUENCE</scope>
    <source>
        <strain evidence="2">SY-2-12</strain>
    </source>
</reference>
<keyword evidence="1" id="KW-1133">Transmembrane helix</keyword>
<dbReference type="PANTHER" id="PTHR37314:SF4">
    <property type="entry name" value="UPF0700 TRANSMEMBRANE PROTEIN YOAK"/>
    <property type="match status" value="1"/>
</dbReference>
<dbReference type="RefSeq" id="WP_207138617.1">
    <property type="nucleotide sequence ID" value="NZ_JAEKJZ010000001.1"/>
</dbReference>
<name>A0A939ECF7_9HYPH</name>
<dbReference type="PANTHER" id="PTHR37314">
    <property type="entry name" value="SLR0142 PROTEIN"/>
    <property type="match status" value="1"/>
</dbReference>
<feature type="transmembrane region" description="Helical" evidence="1">
    <location>
        <begin position="90"/>
        <end position="110"/>
    </location>
</feature>
<sequence length="228" mass="24716">MDTSIFHRNRPLTPILLAFCACFVDVVCIIGLFHTFTAFISGTLVVLCVEVFHQRENVLLKVFVLAVFFVSTLFWYTFVSRLTETGKIPVGRLFALEAVLVLAFMCVAGLGDPVASGPQSAVALTAVGLSTIAMSLQNVIMLTILKHHVPTTMMTGNSLKLVLGVADYFTHPESRPDSRARVVHQILVISAFAAGGLLASFLMSYTGFWALLVPIAVLVFLAVAQPAR</sequence>